<protein>
    <submittedName>
        <fullName evidence="2">DUF2807 domain-containing protein</fullName>
    </submittedName>
</protein>
<evidence type="ECO:0000313" key="2">
    <source>
        <dbReference type="EMBL" id="MBI6885835.1"/>
    </source>
</evidence>
<feature type="domain" description="Putative auto-transporter adhesin head GIN" evidence="1">
    <location>
        <begin position="31"/>
        <end position="225"/>
    </location>
</feature>
<evidence type="ECO:0000313" key="3">
    <source>
        <dbReference type="Proteomes" id="UP000637061"/>
    </source>
</evidence>
<name>A0A8I1JMU4_PSEPU</name>
<comment type="caution">
    <text evidence="2">The sequence shown here is derived from an EMBL/GenBank/DDBJ whole genome shotgun (WGS) entry which is preliminary data.</text>
</comment>
<organism evidence="2 3">
    <name type="scientific">Pseudomonas putida</name>
    <name type="common">Arthrobacter siderocapsulatus</name>
    <dbReference type="NCBI Taxonomy" id="303"/>
    <lineage>
        <taxon>Bacteria</taxon>
        <taxon>Pseudomonadati</taxon>
        <taxon>Pseudomonadota</taxon>
        <taxon>Gammaproteobacteria</taxon>
        <taxon>Pseudomonadales</taxon>
        <taxon>Pseudomonadaceae</taxon>
        <taxon>Pseudomonas</taxon>
    </lineage>
</organism>
<accession>A0A8I1JMU4</accession>
<sequence>MISNNCLKNTRRLWDQIDRMERSERSVSLMPFTNIVMDGSIDLVFAPCVENRLVVASSSMGTAERVMTRMSDGVLYIDGPNDGDIVGARKEKCSIRSSALAFLRAMLGFASVDQFHKAPCKIVVGLSQEYAPNIIHKGVGKVSLSRLHQSDIDLEAAGAVTFEVDGVVQDLQLVISGTGAFECEDLSTSKASLMIDGTGSIKVEALDRVRSHISGTGSIIVSGQPAMKAKTISGTGQVRYT</sequence>
<dbReference type="AlphaFoldDB" id="A0A8I1JMU4"/>
<reference evidence="2" key="1">
    <citation type="submission" date="2020-12" db="EMBL/GenBank/DDBJ databases">
        <title>Enhanced detection system for hospital associated transmission using whole genome sequencing surveillance.</title>
        <authorList>
            <person name="Harrison L.H."/>
            <person name="Van Tyne D."/>
            <person name="Marsh J.W."/>
            <person name="Griffith M.P."/>
            <person name="Snyder D.J."/>
            <person name="Cooper V.S."/>
            <person name="Mustapha M."/>
        </authorList>
    </citation>
    <scope>NUCLEOTIDE SEQUENCE</scope>
    <source>
        <strain evidence="2">PSB00042</strain>
    </source>
</reference>
<dbReference type="RefSeq" id="WP_198747762.1">
    <property type="nucleotide sequence ID" value="NZ_JAEHTE010000023.1"/>
</dbReference>
<dbReference type="Proteomes" id="UP000637061">
    <property type="component" value="Unassembled WGS sequence"/>
</dbReference>
<dbReference type="EMBL" id="JAEHTE010000023">
    <property type="protein sequence ID" value="MBI6885835.1"/>
    <property type="molecule type" value="Genomic_DNA"/>
</dbReference>
<proteinExistence type="predicted"/>
<gene>
    <name evidence="2" type="ORF">JEU22_18160</name>
</gene>
<dbReference type="Pfam" id="PF10988">
    <property type="entry name" value="DUF2807"/>
    <property type="match status" value="1"/>
</dbReference>
<dbReference type="Gene3D" id="2.160.20.120">
    <property type="match status" value="1"/>
</dbReference>
<dbReference type="InterPro" id="IPR021255">
    <property type="entry name" value="DUF2807"/>
</dbReference>
<evidence type="ECO:0000259" key="1">
    <source>
        <dbReference type="Pfam" id="PF10988"/>
    </source>
</evidence>